<feature type="domain" description="Retrovirus-related Pol polyprotein from transposon TNT 1-94-like beta-barrel" evidence="6">
    <location>
        <begin position="431"/>
        <end position="474"/>
    </location>
</feature>
<dbReference type="InterPro" id="IPR036397">
    <property type="entry name" value="RNaseH_sf"/>
</dbReference>
<dbReference type="GO" id="GO:0008233">
    <property type="term" value="F:peptidase activity"/>
    <property type="evidence" value="ECO:0007669"/>
    <property type="project" value="UniProtKB-KW"/>
</dbReference>
<keyword evidence="1" id="KW-0645">Protease</keyword>
<dbReference type="InterPro" id="IPR012337">
    <property type="entry name" value="RNaseH-like_sf"/>
</dbReference>
<keyword evidence="4" id="KW-0175">Coiled coil</keyword>
<dbReference type="GO" id="GO:0006508">
    <property type="term" value="P:proteolysis"/>
    <property type="evidence" value="ECO:0007669"/>
    <property type="project" value="UniProtKB-KW"/>
</dbReference>
<proteinExistence type="predicted"/>
<accession>A0A6L2JXX6</accession>
<dbReference type="PANTHER" id="PTHR42648:SF32">
    <property type="entry name" value="RIBONUCLEASE H-LIKE DOMAIN, GAG-PRE-INTEGRASE DOMAIN PROTEIN-RELATED"/>
    <property type="match status" value="1"/>
</dbReference>
<dbReference type="Pfam" id="PF07727">
    <property type="entry name" value="RVT_2"/>
    <property type="match status" value="1"/>
</dbReference>
<dbReference type="SUPFAM" id="SSF53098">
    <property type="entry name" value="Ribonuclease H-like"/>
    <property type="match status" value="1"/>
</dbReference>
<keyword evidence="3" id="KW-0378">Hydrolase</keyword>
<comment type="caution">
    <text evidence="7">The sequence shown here is derived from an EMBL/GenBank/DDBJ whole genome shotgun (WGS) entry which is preliminary data.</text>
</comment>
<evidence type="ECO:0000313" key="7">
    <source>
        <dbReference type="EMBL" id="GEU41971.1"/>
    </source>
</evidence>
<evidence type="ECO:0000259" key="5">
    <source>
        <dbReference type="Pfam" id="PF07727"/>
    </source>
</evidence>
<evidence type="ECO:0000259" key="6">
    <source>
        <dbReference type="Pfam" id="PF22936"/>
    </source>
</evidence>
<organism evidence="7">
    <name type="scientific">Tanacetum cinerariifolium</name>
    <name type="common">Dalmatian daisy</name>
    <name type="synonym">Chrysanthemum cinerariifolium</name>
    <dbReference type="NCBI Taxonomy" id="118510"/>
    <lineage>
        <taxon>Eukaryota</taxon>
        <taxon>Viridiplantae</taxon>
        <taxon>Streptophyta</taxon>
        <taxon>Embryophyta</taxon>
        <taxon>Tracheophyta</taxon>
        <taxon>Spermatophyta</taxon>
        <taxon>Magnoliopsida</taxon>
        <taxon>eudicotyledons</taxon>
        <taxon>Gunneridae</taxon>
        <taxon>Pentapetalae</taxon>
        <taxon>asterids</taxon>
        <taxon>campanulids</taxon>
        <taxon>Asterales</taxon>
        <taxon>Asteraceae</taxon>
        <taxon>Asteroideae</taxon>
        <taxon>Anthemideae</taxon>
        <taxon>Anthemidinae</taxon>
        <taxon>Tanacetum</taxon>
    </lineage>
</organism>
<name>A0A6L2JXX6_TANCI</name>
<keyword evidence="2" id="KW-0479">Metal-binding</keyword>
<evidence type="ECO:0000256" key="1">
    <source>
        <dbReference type="ARBA" id="ARBA00022670"/>
    </source>
</evidence>
<protein>
    <submittedName>
        <fullName evidence="7">Putative ribonuclease H-like domain-containing protein</fullName>
    </submittedName>
</protein>
<feature type="coiled-coil region" evidence="4">
    <location>
        <begin position="1117"/>
        <end position="1158"/>
    </location>
</feature>
<evidence type="ECO:0000256" key="2">
    <source>
        <dbReference type="ARBA" id="ARBA00022723"/>
    </source>
</evidence>
<evidence type="ECO:0000256" key="3">
    <source>
        <dbReference type="ARBA" id="ARBA00022801"/>
    </source>
</evidence>
<dbReference type="EMBL" id="BKCJ010001507">
    <property type="protein sequence ID" value="GEU41971.1"/>
    <property type="molecule type" value="Genomic_DNA"/>
</dbReference>
<feature type="domain" description="Reverse transcriptase Ty1/copia-type" evidence="5">
    <location>
        <begin position="838"/>
        <end position="954"/>
    </location>
</feature>
<dbReference type="Gene3D" id="3.30.420.10">
    <property type="entry name" value="Ribonuclease H-like superfamily/Ribonuclease H"/>
    <property type="match status" value="1"/>
</dbReference>
<gene>
    <name evidence="7" type="ORF">Tci_013949</name>
</gene>
<dbReference type="PANTHER" id="PTHR42648">
    <property type="entry name" value="TRANSPOSASE, PUTATIVE-RELATED"/>
    <property type="match status" value="1"/>
</dbReference>
<evidence type="ECO:0000256" key="4">
    <source>
        <dbReference type="SAM" id="Coils"/>
    </source>
</evidence>
<dbReference type="Pfam" id="PF22936">
    <property type="entry name" value="Pol_BBD"/>
    <property type="match status" value="1"/>
</dbReference>
<dbReference type="GO" id="GO:0003676">
    <property type="term" value="F:nucleic acid binding"/>
    <property type="evidence" value="ECO:0007669"/>
    <property type="project" value="InterPro"/>
</dbReference>
<dbReference type="GO" id="GO:0046872">
    <property type="term" value="F:metal ion binding"/>
    <property type="evidence" value="ECO:0007669"/>
    <property type="project" value="UniProtKB-KW"/>
</dbReference>
<dbReference type="InterPro" id="IPR054722">
    <property type="entry name" value="PolX-like_BBD"/>
</dbReference>
<dbReference type="InterPro" id="IPR013103">
    <property type="entry name" value="RVT_2"/>
</dbReference>
<sequence length="1285" mass="144440">MESLSPQVVAVAKLPILNPNEFYLWKMRIEQYFLMTDYSLWEVILNGDSPIPTRIVDDVMSLMEAIEKRFGGNKETKKKLISQLEILGESLSQEDINLKFLRSLPSEWRTHTLIWRNRADLQDQSLDHLFNNLKIYEAEVKSSSSTSHATQNIAFVSSQNTDSTNEPVSAVTSVSAASTKPPASILPNVDNLNADDLEEMGLKWQMAMLTIRARRFLQRTRRNLGANGTTSIGFDMSKCDGVVSHDWSFQADEEPTNYALMTFTSSSSTSSLGSDSEEEIKERDELKHTLENFQTSSKNLSKLLDSQINDETGLSYDNQVFNSTLFDSDELTSSESDVSVPTSPVHDSETVLNVLIVKPSPTKPTKDMSQSNRPSAPIIEDWISDSEDEYEGEPMPIQKAPSFVQTSKHVKNPRTSVKPGNPQLALKDKGIIDSGCSRHMTRNISYLSDFEKINGGYVVFGGNPKGSKITGKDTECVVLSSDFKLPDENYMLLRVPRENNMYNIDLKNIVPSGDLTCLFAQGLREREFSVARTPQQNEVAERKNRTLIEATRTMLADSLLPIPFWAEAVNTACYVQNRADEGFLVGYYVSSKAFRVFNIRTRIVQETLHINFLENQPNVLESGPIWLFDIDTLTQSMNYQPVVTGNRLNSSAGIQENLDAGKVGKEHVSTQQYVLLPLWFTGSKDPQNRDADAAFDDKDNKSAVHVSPNLSIGVRDLSDEFEEFFVNSTNKVNAASPPVTAVEPNSTNNTNSFNAPGPFDNAVSTFFEIGGKYSFVDPSQYPDDPYMPDLEDIVYLDDEENVGAEAGFSNLETSITGHTQEEGIDYEEVFALVARIEAIRAWYETLANYLLENGFQRGKIEQTLFIKKQKGDILLVQVYVDNIIFGYTNKELCKGFEKLMKDKFQMSLIGELTFFLGLQVKQKDNRIFISQDKYVAEILRKFGLTDGKSASTPIDTEKPLLKDPDDEDVDVHIYRHFRNAVSSKLMLFGLTIDAAYLMLLGHKSNDDVRLQALIDRKKVIITDDTIRQALRLDDAAGVDCLPMVKNMDSPLKFLMYSRFLQLMTIAQVDDLSFHNTKYTSPALTQKVFANMRRTGKGFSGVHTPLFDETCATLTKQVANLEQDKIAQAIEITKLKQRVRRLEKKRQFKSLRLKRLKKVEIAQRVESSADTVMDNQEYASKQGGEDTDKAEPVEVEEVIEVVTVAKLMTKVVTTVATTITAAQVPKASAPRRRRGVVIQDLEEITTASVIVHSKVKYKDKGKGILIEEPKPLKRQAQIEQDKAFAR</sequence>
<reference evidence="7" key="1">
    <citation type="journal article" date="2019" name="Sci. Rep.">
        <title>Draft genome of Tanacetum cinerariifolium, the natural source of mosquito coil.</title>
        <authorList>
            <person name="Yamashiro T."/>
            <person name="Shiraishi A."/>
            <person name="Satake H."/>
            <person name="Nakayama K."/>
        </authorList>
    </citation>
    <scope>NUCLEOTIDE SEQUENCE</scope>
</reference>
<dbReference type="InterPro" id="IPR039537">
    <property type="entry name" value="Retrotran_Ty1/copia-like"/>
</dbReference>